<keyword evidence="2" id="KW-1133">Transmembrane helix</keyword>
<dbReference type="Pfam" id="PF09534">
    <property type="entry name" value="Trp_oprn_chp"/>
    <property type="match status" value="1"/>
</dbReference>
<comment type="caution">
    <text evidence="3">The sequence shown here is derived from an EMBL/GenBank/DDBJ whole genome shotgun (WGS) entry which is preliminary data.</text>
</comment>
<dbReference type="Proteomes" id="UP000244893">
    <property type="component" value="Unassembled WGS sequence"/>
</dbReference>
<proteinExistence type="predicted"/>
<keyword evidence="4" id="KW-1185">Reference proteome</keyword>
<sequence>MTSLRAAAPPARRAKNASILGIIVTSGLVLICGNLTWFTVQLGTAPLEVTGQSAAPALSGLALAGLALAGALSIAPLILRYILGALQTLLALVSASAVLPVLSDPIAGVAAAVTDATGIQGDESVRGIVVSLESSPWPVVSLAAAIAGALVGLLVIVTARRWPTPGRKYDAPVESRTAEPAARGREDDWDALTRGEDPT</sequence>
<feature type="transmembrane region" description="Helical" evidence="2">
    <location>
        <begin position="81"/>
        <end position="102"/>
    </location>
</feature>
<keyword evidence="2" id="KW-0812">Transmembrane</keyword>
<dbReference type="AlphaFoldDB" id="A0A2V1HQL7"/>
<accession>A0A2V1HQL7</accession>
<evidence type="ECO:0000256" key="1">
    <source>
        <dbReference type="SAM" id="MobiDB-lite"/>
    </source>
</evidence>
<gene>
    <name evidence="3" type="ORF">DDQ50_11695</name>
</gene>
<evidence type="ECO:0000313" key="3">
    <source>
        <dbReference type="EMBL" id="PVZ94906.1"/>
    </source>
</evidence>
<feature type="transmembrane region" description="Helical" evidence="2">
    <location>
        <begin position="139"/>
        <end position="159"/>
    </location>
</feature>
<keyword evidence="2" id="KW-0472">Membrane</keyword>
<feature type="transmembrane region" description="Helical" evidence="2">
    <location>
        <begin position="54"/>
        <end position="74"/>
    </location>
</feature>
<dbReference type="InterPro" id="IPR019051">
    <property type="entry name" value="Trp_biosyn_TM_oprn/chp"/>
</dbReference>
<feature type="region of interest" description="Disordered" evidence="1">
    <location>
        <begin position="167"/>
        <end position="199"/>
    </location>
</feature>
<reference evidence="3 4" key="1">
    <citation type="submission" date="2018-05" db="EMBL/GenBank/DDBJ databases">
        <title>Amnibacterium sp. M8JJ-5, whole genome shotgun sequence.</title>
        <authorList>
            <person name="Tuo L."/>
        </authorList>
    </citation>
    <scope>NUCLEOTIDE SEQUENCE [LARGE SCALE GENOMIC DNA]</scope>
    <source>
        <strain evidence="3 4">M8JJ-5</strain>
    </source>
</reference>
<dbReference type="OrthoDB" id="4794414at2"/>
<protein>
    <submittedName>
        <fullName evidence="3">Peptidase</fullName>
    </submittedName>
</protein>
<organism evidence="3 4">
    <name type="scientific">Amnibacterium flavum</name>
    <dbReference type="NCBI Taxonomy" id="2173173"/>
    <lineage>
        <taxon>Bacteria</taxon>
        <taxon>Bacillati</taxon>
        <taxon>Actinomycetota</taxon>
        <taxon>Actinomycetes</taxon>
        <taxon>Micrococcales</taxon>
        <taxon>Microbacteriaceae</taxon>
        <taxon>Amnibacterium</taxon>
    </lineage>
</organism>
<evidence type="ECO:0000313" key="4">
    <source>
        <dbReference type="Proteomes" id="UP000244893"/>
    </source>
</evidence>
<name>A0A2V1HQL7_9MICO</name>
<dbReference type="EMBL" id="QEOP01000002">
    <property type="protein sequence ID" value="PVZ94906.1"/>
    <property type="molecule type" value="Genomic_DNA"/>
</dbReference>
<evidence type="ECO:0000256" key="2">
    <source>
        <dbReference type="SAM" id="Phobius"/>
    </source>
</evidence>
<feature type="transmembrane region" description="Helical" evidence="2">
    <location>
        <begin position="20"/>
        <end position="42"/>
    </location>
</feature>